<feature type="transmembrane region" description="Helical" evidence="9">
    <location>
        <begin position="435"/>
        <end position="453"/>
    </location>
</feature>
<dbReference type="InterPro" id="IPR038731">
    <property type="entry name" value="RgtA/B/C-like"/>
</dbReference>
<keyword evidence="7 9" id="KW-0472">Membrane</keyword>
<evidence type="ECO:0000256" key="4">
    <source>
        <dbReference type="ARBA" id="ARBA00022679"/>
    </source>
</evidence>
<keyword evidence="3" id="KW-0328">Glycosyltransferase</keyword>
<accession>A0ABS5A4Q1</accession>
<feature type="transmembrane region" description="Helical" evidence="9">
    <location>
        <begin position="349"/>
        <end position="371"/>
    </location>
</feature>
<dbReference type="EMBL" id="JAGIOO010000001">
    <property type="protein sequence ID" value="MBP2471540.1"/>
    <property type="molecule type" value="Genomic_DNA"/>
</dbReference>
<feature type="transmembrane region" description="Helical" evidence="9">
    <location>
        <begin position="378"/>
        <end position="397"/>
    </location>
</feature>
<feature type="transmembrane region" description="Helical" evidence="9">
    <location>
        <begin position="24"/>
        <end position="42"/>
    </location>
</feature>
<evidence type="ECO:0000256" key="9">
    <source>
        <dbReference type="SAM" id="Phobius"/>
    </source>
</evidence>
<evidence type="ECO:0000259" key="10">
    <source>
        <dbReference type="Pfam" id="PF13231"/>
    </source>
</evidence>
<name>A0ABS5A4Q1_9PSEU</name>
<feature type="domain" description="Putative mannosyltransferase YkcA/B-like C-terminal" evidence="11">
    <location>
        <begin position="509"/>
        <end position="596"/>
    </location>
</feature>
<feature type="transmembrane region" description="Helical" evidence="9">
    <location>
        <begin position="403"/>
        <end position="423"/>
    </location>
</feature>
<keyword evidence="6 9" id="KW-1133">Transmembrane helix</keyword>
<evidence type="ECO:0000256" key="5">
    <source>
        <dbReference type="ARBA" id="ARBA00022692"/>
    </source>
</evidence>
<dbReference type="RefSeq" id="WP_086782721.1">
    <property type="nucleotide sequence ID" value="NZ_JAGIOO010000001.1"/>
</dbReference>
<dbReference type="Pfam" id="PF13231">
    <property type="entry name" value="PMT_2"/>
    <property type="match status" value="1"/>
</dbReference>
<dbReference type="Pfam" id="PF24878">
    <property type="entry name" value="YkcB_C"/>
    <property type="match status" value="1"/>
</dbReference>
<evidence type="ECO:0000256" key="2">
    <source>
        <dbReference type="ARBA" id="ARBA00022475"/>
    </source>
</evidence>
<dbReference type="PANTHER" id="PTHR33908">
    <property type="entry name" value="MANNOSYLTRANSFERASE YKCB-RELATED"/>
    <property type="match status" value="1"/>
</dbReference>
<keyword evidence="5 9" id="KW-0812">Transmembrane</keyword>
<feature type="domain" description="Glycosyltransferase RgtA/B/C/D-like" evidence="10">
    <location>
        <begin position="78"/>
        <end position="236"/>
    </location>
</feature>
<dbReference type="InterPro" id="IPR050297">
    <property type="entry name" value="LipidA_mod_glycosyltrf_83"/>
</dbReference>
<feature type="region of interest" description="Disordered" evidence="8">
    <location>
        <begin position="605"/>
        <end position="626"/>
    </location>
</feature>
<gene>
    <name evidence="12" type="ORF">JOF53_000412</name>
</gene>
<protein>
    <submittedName>
        <fullName evidence="12">4-amino-4-deoxy-L-arabinose transferase-like glycosyltransferase</fullName>
    </submittedName>
</protein>
<keyword evidence="13" id="KW-1185">Reference proteome</keyword>
<comment type="caution">
    <text evidence="12">The sequence shown here is derived from an EMBL/GenBank/DDBJ whole genome shotgun (WGS) entry which is preliminary data.</text>
</comment>
<dbReference type="PANTHER" id="PTHR33908:SF3">
    <property type="entry name" value="UNDECAPRENYL PHOSPHATE-ALPHA-4-AMINO-4-DEOXY-L-ARABINOSE ARABINOSYL TRANSFERASE"/>
    <property type="match status" value="1"/>
</dbReference>
<feature type="transmembrane region" description="Helical" evidence="9">
    <location>
        <begin position="326"/>
        <end position="343"/>
    </location>
</feature>
<feature type="transmembrane region" description="Helical" evidence="9">
    <location>
        <begin position="303"/>
        <end position="321"/>
    </location>
</feature>
<feature type="transmembrane region" description="Helical" evidence="9">
    <location>
        <begin position="128"/>
        <end position="150"/>
    </location>
</feature>
<evidence type="ECO:0000259" key="11">
    <source>
        <dbReference type="Pfam" id="PF24878"/>
    </source>
</evidence>
<keyword evidence="2" id="KW-1003">Cell membrane</keyword>
<evidence type="ECO:0000313" key="12">
    <source>
        <dbReference type="EMBL" id="MBP2471540.1"/>
    </source>
</evidence>
<evidence type="ECO:0000256" key="8">
    <source>
        <dbReference type="SAM" id="MobiDB-lite"/>
    </source>
</evidence>
<evidence type="ECO:0000256" key="6">
    <source>
        <dbReference type="ARBA" id="ARBA00022989"/>
    </source>
</evidence>
<evidence type="ECO:0000256" key="3">
    <source>
        <dbReference type="ARBA" id="ARBA00022676"/>
    </source>
</evidence>
<dbReference type="Proteomes" id="UP001519363">
    <property type="component" value="Unassembled WGS sequence"/>
</dbReference>
<keyword evidence="4" id="KW-0808">Transferase</keyword>
<evidence type="ECO:0000256" key="7">
    <source>
        <dbReference type="ARBA" id="ARBA00023136"/>
    </source>
</evidence>
<comment type="subcellular location">
    <subcellularLocation>
        <location evidence="1">Cell membrane</location>
        <topology evidence="1">Multi-pass membrane protein</topology>
    </subcellularLocation>
</comment>
<dbReference type="InterPro" id="IPR056785">
    <property type="entry name" value="YkcA/B-like_C"/>
</dbReference>
<evidence type="ECO:0000313" key="13">
    <source>
        <dbReference type="Proteomes" id="UP001519363"/>
    </source>
</evidence>
<reference evidence="12 13" key="1">
    <citation type="submission" date="2021-03" db="EMBL/GenBank/DDBJ databases">
        <title>Sequencing the genomes of 1000 actinobacteria strains.</title>
        <authorList>
            <person name="Klenk H.-P."/>
        </authorList>
    </citation>
    <scope>NUCLEOTIDE SEQUENCE [LARGE SCALE GENOMIC DNA]</scope>
    <source>
        <strain evidence="12 13">DSM 44580</strain>
    </source>
</reference>
<sequence>MSATRTAPAPPAEQVSAGGRRSRLAVGVLALAVFGLTFWAAGTVSPHYYYSVAVRAMSADWSAFLFGAIDPAGALSVDKVPGALWLQALSVRVFGWYDWALLLPQALAAAATVPLLHDAVRRWAGSRAGLLAAVVFALTPVTVVLARVNIPDTVLVLCLVGAAHAAMRACGSGRLAPLLWAGVWVGLGFQVKMGQAFLVLPALAVPYLLLTRLPLATRVLRVGLAGLVTAAVSCLWLVLVWLTPAASRPYVDGSTANSVWDMAFRYNGFGRFLHSGDASGQVASFLADFGGAPGAGRLFGPELGTQIAWLLPFAVLSLLVLRGSGAWLWGLWLAVHVLVFSTATGIHPYYAVALTPAVAALTGAGLVELVARWRTGGATAWLLPLAVGGTGAWAAVLSARGDLTGLAGAVVTLTLVATVLLVAGALAHAPWLHRAGAVAAVVVLLAAPAAWSVQASAKPFPSLTSLNPVAGPGDPLPAAGMAAMHGLPPDTPIPPGMGDMHMITPNQGLLDYVLARHRDERFVLAVPTVNTAAPYLRLGHSVLAMGGFTGAAKVPAVSELEQLVRTRQLRFVMTGGFHGGMGGPAAQARQEWVARHCRAVPFAEIKGPSGPPPAPETLHDCQAGNP</sequence>
<organism evidence="12 13">
    <name type="scientific">Crossiella equi</name>
    <dbReference type="NCBI Taxonomy" id="130796"/>
    <lineage>
        <taxon>Bacteria</taxon>
        <taxon>Bacillati</taxon>
        <taxon>Actinomycetota</taxon>
        <taxon>Actinomycetes</taxon>
        <taxon>Pseudonocardiales</taxon>
        <taxon>Pseudonocardiaceae</taxon>
        <taxon>Crossiella</taxon>
    </lineage>
</organism>
<evidence type="ECO:0000256" key="1">
    <source>
        <dbReference type="ARBA" id="ARBA00004651"/>
    </source>
</evidence>
<feature type="transmembrane region" description="Helical" evidence="9">
    <location>
        <begin position="96"/>
        <end position="116"/>
    </location>
</feature>
<proteinExistence type="predicted"/>
<feature type="transmembrane region" description="Helical" evidence="9">
    <location>
        <begin position="193"/>
        <end position="210"/>
    </location>
</feature>
<feature type="transmembrane region" description="Helical" evidence="9">
    <location>
        <begin position="222"/>
        <end position="242"/>
    </location>
</feature>